<feature type="compositionally biased region" description="Polar residues" evidence="1">
    <location>
        <begin position="67"/>
        <end position="82"/>
    </location>
</feature>
<organism evidence="3 4">
    <name type="scientific">Nocardiopsis eucommiae</name>
    <dbReference type="NCBI Taxonomy" id="2831970"/>
    <lineage>
        <taxon>Bacteria</taxon>
        <taxon>Bacillati</taxon>
        <taxon>Actinomycetota</taxon>
        <taxon>Actinomycetes</taxon>
        <taxon>Streptosporangiales</taxon>
        <taxon>Nocardiopsidaceae</taxon>
        <taxon>Nocardiopsis</taxon>
    </lineage>
</organism>
<evidence type="ECO:0000313" key="4">
    <source>
        <dbReference type="Proteomes" id="UP000682416"/>
    </source>
</evidence>
<name>A0A975QK73_9ACTN</name>
<feature type="chain" id="PRO_5037103254" description="Chaplin" evidence="2">
    <location>
        <begin position="28"/>
        <end position="102"/>
    </location>
</feature>
<accession>A0A975QK73</accession>
<dbReference type="AlphaFoldDB" id="A0A975QK73"/>
<protein>
    <recommendedName>
        <fullName evidence="5">Chaplin</fullName>
    </recommendedName>
</protein>
<gene>
    <name evidence="3" type="ORF">KGD82_24085</name>
</gene>
<dbReference type="EMBL" id="CP074402">
    <property type="protein sequence ID" value="QVJ01218.1"/>
    <property type="molecule type" value="Genomic_DNA"/>
</dbReference>
<keyword evidence="4" id="KW-1185">Reference proteome</keyword>
<feature type="region of interest" description="Disordered" evidence="1">
    <location>
        <begin position="67"/>
        <end position="102"/>
    </location>
</feature>
<feature type="signal peptide" evidence="2">
    <location>
        <begin position="1"/>
        <end position="27"/>
    </location>
</feature>
<evidence type="ECO:0000256" key="2">
    <source>
        <dbReference type="SAM" id="SignalP"/>
    </source>
</evidence>
<feature type="compositionally biased region" description="Basic and acidic residues" evidence="1">
    <location>
        <begin position="83"/>
        <end position="102"/>
    </location>
</feature>
<evidence type="ECO:0000256" key="1">
    <source>
        <dbReference type="SAM" id="MobiDB-lite"/>
    </source>
</evidence>
<keyword evidence="2" id="KW-0732">Signal</keyword>
<dbReference type="RefSeq" id="WP_378738590.1">
    <property type="nucleotide sequence ID" value="NZ_CBDRIY010000015.1"/>
</dbReference>
<evidence type="ECO:0000313" key="3">
    <source>
        <dbReference type="EMBL" id="QVJ01218.1"/>
    </source>
</evidence>
<sequence>MLRRFTAATAIAGVALGAMLAAAPASASHGGDQQFNQNLQLVPIQLCNTELAVGLVGANVPILSPQTTGDCVNGPASTNVSHDSADEGEHDRGHEDDNGYGY</sequence>
<dbReference type="Proteomes" id="UP000682416">
    <property type="component" value="Chromosome"/>
</dbReference>
<reference evidence="3" key="1">
    <citation type="submission" date="2021-05" db="EMBL/GenBank/DDBJ databases">
        <authorList>
            <person name="Kaiqin L."/>
            <person name="Jian G."/>
        </authorList>
    </citation>
    <scope>NUCLEOTIDE SEQUENCE</scope>
    <source>
        <strain evidence="3">HDS5</strain>
    </source>
</reference>
<dbReference type="KEGG" id="nec:KGD82_24085"/>
<evidence type="ECO:0008006" key="5">
    <source>
        <dbReference type="Google" id="ProtNLM"/>
    </source>
</evidence>
<proteinExistence type="predicted"/>